<dbReference type="InterPro" id="IPR007197">
    <property type="entry name" value="rSAM"/>
</dbReference>
<dbReference type="InterPro" id="IPR050377">
    <property type="entry name" value="Radical_SAM_PqqE_MftC-like"/>
</dbReference>
<dbReference type="GO" id="GO:0003824">
    <property type="term" value="F:catalytic activity"/>
    <property type="evidence" value="ECO:0007669"/>
    <property type="project" value="InterPro"/>
</dbReference>
<dbReference type="PANTHER" id="PTHR11228:SF27">
    <property type="entry name" value="GLYCYL-RADICAL ENZYME ACTIVATING ENZYME MJ1227-RELATED"/>
    <property type="match status" value="1"/>
</dbReference>
<evidence type="ECO:0000256" key="1">
    <source>
        <dbReference type="ARBA" id="ARBA00022691"/>
    </source>
</evidence>
<sequence>MSASTSRNHPPPEVNLPIAGLIPFSASDWPGKLTATVFTPGCPLRCTYCHNPELQALGQPGDVAFSEVIALLQHRRGLLDALVISGGEPTVHRSLPDAIEAVHDLGFPVGLHTCGYAPRRVAALLARAETRPDWIGLDVKALPKDLPVVTGCTPRVAGFMWDCLEMVAESGVDVQVRTTVWPDSVVSRGLDELRERVAALGLPPLVVQVARNVDQRGYYVAG</sequence>
<dbReference type="Gene3D" id="3.20.20.70">
    <property type="entry name" value="Aldolase class I"/>
    <property type="match status" value="1"/>
</dbReference>
<dbReference type="OrthoDB" id="9782387at2"/>
<evidence type="ECO:0000259" key="5">
    <source>
        <dbReference type="PROSITE" id="PS51918"/>
    </source>
</evidence>
<dbReference type="SFLD" id="SFLDG01094">
    <property type="entry name" value="Uncharacterised_Radical_SAM_Su"/>
    <property type="match status" value="1"/>
</dbReference>
<keyword evidence="7" id="KW-1185">Reference proteome</keyword>
<evidence type="ECO:0000313" key="7">
    <source>
        <dbReference type="Proteomes" id="UP000320791"/>
    </source>
</evidence>
<keyword evidence="4" id="KW-0411">Iron-sulfur</keyword>
<keyword evidence="2" id="KW-0479">Metal-binding</keyword>
<dbReference type="PANTHER" id="PTHR11228">
    <property type="entry name" value="RADICAL SAM DOMAIN PROTEIN"/>
    <property type="match status" value="1"/>
</dbReference>
<dbReference type="SFLD" id="SFLDS00029">
    <property type="entry name" value="Radical_SAM"/>
    <property type="match status" value="1"/>
</dbReference>
<evidence type="ECO:0000313" key="6">
    <source>
        <dbReference type="EMBL" id="TWT28583.1"/>
    </source>
</evidence>
<feature type="domain" description="Radical SAM core" evidence="5">
    <location>
        <begin position="28"/>
        <end position="222"/>
    </location>
</feature>
<evidence type="ECO:0000256" key="3">
    <source>
        <dbReference type="ARBA" id="ARBA00023004"/>
    </source>
</evidence>
<reference evidence="6 7" key="1">
    <citation type="submission" date="2019-08" db="EMBL/GenBank/DDBJ databases">
        <authorList>
            <person name="Lei W."/>
        </authorList>
    </citation>
    <scope>NUCLEOTIDE SEQUENCE [LARGE SCALE GENOMIC DNA]</scope>
    <source>
        <strain evidence="6 7">CCUG 58627</strain>
    </source>
</reference>
<dbReference type="CDD" id="cd01335">
    <property type="entry name" value="Radical_SAM"/>
    <property type="match status" value="1"/>
</dbReference>
<protein>
    <submittedName>
        <fullName evidence="6">Anaerobic ribonucleoside-triphosphate reductase activating protein</fullName>
    </submittedName>
</protein>
<accession>A0A5C5USX2</accession>
<name>A0A5C5USX2_9CORY</name>
<keyword evidence="3" id="KW-0408">Iron</keyword>
<dbReference type="InterPro" id="IPR012840">
    <property type="entry name" value="NrdG2"/>
</dbReference>
<dbReference type="InterPro" id="IPR058240">
    <property type="entry name" value="rSAM_sf"/>
</dbReference>
<gene>
    <name evidence="6" type="ORF">FRX94_03170</name>
</gene>
<keyword evidence="1" id="KW-0949">S-adenosyl-L-methionine</keyword>
<dbReference type="GO" id="GO:0046872">
    <property type="term" value="F:metal ion binding"/>
    <property type="evidence" value="ECO:0007669"/>
    <property type="project" value="UniProtKB-KW"/>
</dbReference>
<dbReference type="SUPFAM" id="SSF102114">
    <property type="entry name" value="Radical SAM enzymes"/>
    <property type="match status" value="1"/>
</dbReference>
<dbReference type="RefSeq" id="WP_146323669.1">
    <property type="nucleotide sequence ID" value="NZ_BAABLR010000014.1"/>
</dbReference>
<dbReference type="NCBIfam" id="TIGR02495">
    <property type="entry name" value="NrdG2"/>
    <property type="match status" value="1"/>
</dbReference>
<proteinExistence type="predicted"/>
<comment type="caution">
    <text evidence="6">The sequence shown here is derived from an EMBL/GenBank/DDBJ whole genome shotgun (WGS) entry which is preliminary data.</text>
</comment>
<dbReference type="Proteomes" id="UP000320791">
    <property type="component" value="Unassembled WGS sequence"/>
</dbReference>
<evidence type="ECO:0000256" key="4">
    <source>
        <dbReference type="ARBA" id="ARBA00023014"/>
    </source>
</evidence>
<dbReference type="PROSITE" id="PS51918">
    <property type="entry name" value="RADICAL_SAM"/>
    <property type="match status" value="1"/>
</dbReference>
<dbReference type="EMBL" id="VOHM01000004">
    <property type="protein sequence ID" value="TWT28583.1"/>
    <property type="molecule type" value="Genomic_DNA"/>
</dbReference>
<organism evidence="6 7">
    <name type="scientific">Corynebacterium canis</name>
    <dbReference type="NCBI Taxonomy" id="679663"/>
    <lineage>
        <taxon>Bacteria</taxon>
        <taxon>Bacillati</taxon>
        <taxon>Actinomycetota</taxon>
        <taxon>Actinomycetes</taxon>
        <taxon>Mycobacteriales</taxon>
        <taxon>Corynebacteriaceae</taxon>
        <taxon>Corynebacterium</taxon>
    </lineage>
</organism>
<dbReference type="InterPro" id="IPR013785">
    <property type="entry name" value="Aldolase_TIM"/>
</dbReference>
<dbReference type="GO" id="GO:0051536">
    <property type="term" value="F:iron-sulfur cluster binding"/>
    <property type="evidence" value="ECO:0007669"/>
    <property type="project" value="UniProtKB-KW"/>
</dbReference>
<dbReference type="Pfam" id="PF04055">
    <property type="entry name" value="Radical_SAM"/>
    <property type="match status" value="1"/>
</dbReference>
<dbReference type="AlphaFoldDB" id="A0A5C5USX2"/>
<evidence type="ECO:0000256" key="2">
    <source>
        <dbReference type="ARBA" id="ARBA00022723"/>
    </source>
</evidence>